<keyword evidence="2" id="KW-1185">Reference proteome</keyword>
<name>A0A143HJK0_MICTH</name>
<dbReference type="Gene3D" id="3.90.640.10">
    <property type="entry name" value="Actin, Chain A, domain 4"/>
    <property type="match status" value="1"/>
</dbReference>
<evidence type="ECO:0000313" key="2">
    <source>
        <dbReference type="Proteomes" id="UP000076077"/>
    </source>
</evidence>
<dbReference type="OrthoDB" id="7052771at2"/>
<dbReference type="STRING" id="252514.A3224_03025"/>
<dbReference type="Gene3D" id="3.30.420.40">
    <property type="match status" value="2"/>
</dbReference>
<evidence type="ECO:0008006" key="3">
    <source>
        <dbReference type="Google" id="ProtNLM"/>
    </source>
</evidence>
<dbReference type="GeneID" id="76607023"/>
<dbReference type="Proteomes" id="UP000076077">
    <property type="component" value="Chromosome"/>
</dbReference>
<dbReference type="AlphaFoldDB" id="A0A143HJK0"/>
<reference evidence="2" key="1">
    <citation type="submission" date="2016-03" db="EMBL/GenBank/DDBJ databases">
        <authorList>
            <person name="Lee Y.-S."/>
            <person name="Choi Y.-L."/>
        </authorList>
    </citation>
    <scope>NUCLEOTIDE SEQUENCE [LARGE SCALE GENOMIC DNA]</scope>
    <source>
        <strain evidence="2">DAU221</strain>
    </source>
</reference>
<organism evidence="1 2">
    <name type="scientific">Microbulbifer thermotolerans</name>
    <dbReference type="NCBI Taxonomy" id="252514"/>
    <lineage>
        <taxon>Bacteria</taxon>
        <taxon>Pseudomonadati</taxon>
        <taxon>Pseudomonadota</taxon>
        <taxon>Gammaproteobacteria</taxon>
        <taxon>Cellvibrionales</taxon>
        <taxon>Microbulbiferaceae</taxon>
        <taxon>Microbulbifer</taxon>
    </lineage>
</organism>
<evidence type="ECO:0000313" key="1">
    <source>
        <dbReference type="EMBL" id="AMX01687.1"/>
    </source>
</evidence>
<sequence length="434" mass="47354">MTQGVLEINDCGLRVFSGTDEVLDSPGVAVIDNQQILVGTAALMRARSHPTQVNNQFWRRLSLESLKSDNARCRHHADLAYCHLQDIAEHCDLPQEVVLAVPGNFTREQLALLLGIVNESPVNAVGLVDAATACISAVAPRGVHLHVELQRHQTLVSRIAVHEQAELDIAEAIGDSGLQNFQDAWARVFTDAFIMQCRFDPLHSAEVEQQLYDLMPQWVSRAMRQGEVMAELDDRTAKVSLRQLQDACAPILSRVRAMTENLAEENSIVFVSHRWAEIPGGAQLTGRIHLLPHNCVALSVTKHWEEIYSETPALRLVNALSAAPATEVAVQINTAAETAATHLLFGHRALAARQPLFVYSKGNKLNITPTPPDHPAATVTNHAGRLALRVDAGTRLMLNGEEIAAPVNLSAGDRIGVPDHDEVITAISVEHYGA</sequence>
<dbReference type="EMBL" id="CP014864">
    <property type="protein sequence ID" value="AMX01687.1"/>
    <property type="molecule type" value="Genomic_DNA"/>
</dbReference>
<protein>
    <recommendedName>
        <fullName evidence="3">FHA domain-containing protein</fullName>
    </recommendedName>
</protein>
<dbReference type="RefSeq" id="WP_067151301.1">
    <property type="nucleotide sequence ID" value="NZ_CP014864.1"/>
</dbReference>
<proteinExistence type="predicted"/>
<accession>A0A143HJK0</accession>
<gene>
    <name evidence="1" type="ORF">A3224_03025</name>
</gene>
<dbReference type="KEGG" id="mthd:A3224_03025"/>